<reference evidence="2 3" key="1">
    <citation type="submission" date="2015-10" db="EMBL/GenBank/DDBJ databases">
        <title>Erysipelothrix larvae sp. LV19 isolated from the larval gut of the rhinoceros beetle, Trypoxylus dichotomus.</title>
        <authorList>
            <person name="Lim S."/>
            <person name="Kim B.-C."/>
        </authorList>
    </citation>
    <scope>NUCLEOTIDE SEQUENCE [LARGE SCALE GENOMIC DNA]</scope>
    <source>
        <strain evidence="2 3">LV19</strain>
    </source>
</reference>
<evidence type="ECO:0000259" key="1">
    <source>
        <dbReference type="Pfam" id="PF01520"/>
    </source>
</evidence>
<organism evidence="2 3">
    <name type="scientific">Erysipelothrix larvae</name>
    <dbReference type="NCBI Taxonomy" id="1514105"/>
    <lineage>
        <taxon>Bacteria</taxon>
        <taxon>Bacillati</taxon>
        <taxon>Bacillota</taxon>
        <taxon>Erysipelotrichia</taxon>
        <taxon>Erysipelotrichales</taxon>
        <taxon>Erysipelotrichaceae</taxon>
        <taxon>Erysipelothrix</taxon>
    </lineage>
</organism>
<dbReference type="KEGG" id="erl:AOC36_10860"/>
<dbReference type="CDD" id="cd02696">
    <property type="entry name" value="MurNAc-LAA"/>
    <property type="match status" value="1"/>
</dbReference>
<evidence type="ECO:0000313" key="2">
    <source>
        <dbReference type="EMBL" id="AMC94454.1"/>
    </source>
</evidence>
<dbReference type="OrthoDB" id="9772024at2"/>
<accession>A0A0X8H242</accession>
<dbReference type="SUPFAM" id="SSF53187">
    <property type="entry name" value="Zn-dependent exopeptidases"/>
    <property type="match status" value="1"/>
</dbReference>
<dbReference type="PANTHER" id="PTHR30404">
    <property type="entry name" value="N-ACETYLMURAMOYL-L-ALANINE AMIDASE"/>
    <property type="match status" value="1"/>
</dbReference>
<evidence type="ECO:0000313" key="3">
    <source>
        <dbReference type="Proteomes" id="UP000063781"/>
    </source>
</evidence>
<dbReference type="GO" id="GO:0009253">
    <property type="term" value="P:peptidoglycan catabolic process"/>
    <property type="evidence" value="ECO:0007669"/>
    <property type="project" value="InterPro"/>
</dbReference>
<dbReference type="InterPro" id="IPR002508">
    <property type="entry name" value="MurNAc-LAA_cat"/>
</dbReference>
<sequence>MRSKRNPIRTFFLFSLSALLLLVGGYALGQRFPLTIQTTLFAQTSLEDDIELTHRILIIAGHGSDVTGWYDSGAIAYDGEYEATLNNELAKSLQNSLSNYGVDSDILTENVYRNMMYYDEPYVFSGYDFVIELHFNASDRGTYTGTEIIYNSYNASDLSVHQAVADELETLSGSSMIYEDDEFLVQRTIAQQNIPSMLLETIYIDNYSDYTLYLNNKAAFVDAITQGLLTIYR</sequence>
<dbReference type="Pfam" id="PF01520">
    <property type="entry name" value="Amidase_3"/>
    <property type="match status" value="1"/>
</dbReference>
<protein>
    <recommendedName>
        <fullName evidence="1">MurNAc-LAA domain-containing protein</fullName>
    </recommendedName>
</protein>
<gene>
    <name evidence="2" type="ORF">AOC36_10860</name>
</gene>
<dbReference type="InterPro" id="IPR050695">
    <property type="entry name" value="N-acetylmuramoyl_amidase_3"/>
</dbReference>
<dbReference type="RefSeq" id="WP_067634211.1">
    <property type="nucleotide sequence ID" value="NZ_CP013213.1"/>
</dbReference>
<dbReference type="STRING" id="1514105.AOC36_10860"/>
<dbReference type="Proteomes" id="UP000063781">
    <property type="component" value="Chromosome"/>
</dbReference>
<keyword evidence="3" id="KW-1185">Reference proteome</keyword>
<feature type="domain" description="MurNAc-LAA" evidence="1">
    <location>
        <begin position="56"/>
        <end position="228"/>
    </location>
</feature>
<name>A0A0X8H242_9FIRM</name>
<dbReference type="GO" id="GO:0008745">
    <property type="term" value="F:N-acetylmuramoyl-L-alanine amidase activity"/>
    <property type="evidence" value="ECO:0007669"/>
    <property type="project" value="InterPro"/>
</dbReference>
<dbReference type="PANTHER" id="PTHR30404:SF8">
    <property type="entry name" value="AUTOLYSIN PH-RELATED"/>
    <property type="match status" value="1"/>
</dbReference>
<dbReference type="GO" id="GO:0030288">
    <property type="term" value="C:outer membrane-bounded periplasmic space"/>
    <property type="evidence" value="ECO:0007669"/>
    <property type="project" value="TreeGrafter"/>
</dbReference>
<proteinExistence type="predicted"/>
<dbReference type="EMBL" id="CP013213">
    <property type="protein sequence ID" value="AMC94454.1"/>
    <property type="molecule type" value="Genomic_DNA"/>
</dbReference>
<dbReference type="AlphaFoldDB" id="A0A0X8H242"/>
<dbReference type="Gene3D" id="3.40.630.40">
    <property type="entry name" value="Zn-dependent exopeptidases"/>
    <property type="match status" value="1"/>
</dbReference>